<dbReference type="PROSITE" id="PS00041">
    <property type="entry name" value="HTH_ARAC_FAMILY_1"/>
    <property type="match status" value="1"/>
</dbReference>
<dbReference type="Pfam" id="PF02311">
    <property type="entry name" value="AraC_binding"/>
    <property type="match status" value="1"/>
</dbReference>
<dbReference type="InterPro" id="IPR018062">
    <property type="entry name" value="HTH_AraC-typ_CS"/>
</dbReference>
<reference evidence="6" key="1">
    <citation type="submission" date="2017-04" db="EMBL/GenBank/DDBJ databases">
        <title>Function of individual gut microbiota members based on whole genome sequencing of pure cultures obtained from chicken caecum.</title>
        <authorList>
            <person name="Medvecky M."/>
            <person name="Cejkova D."/>
            <person name="Polansky O."/>
            <person name="Karasova D."/>
            <person name="Kubasova T."/>
            <person name="Cizek A."/>
            <person name="Rychlik I."/>
        </authorList>
    </citation>
    <scope>NUCLEOTIDE SEQUENCE [LARGE SCALE GENOMIC DNA]</scope>
    <source>
        <strain evidence="6">An180</strain>
    </source>
</reference>
<dbReference type="SUPFAM" id="SSF46689">
    <property type="entry name" value="Homeodomain-like"/>
    <property type="match status" value="2"/>
</dbReference>
<feature type="domain" description="HTH araC/xylS-type" evidence="4">
    <location>
        <begin position="181"/>
        <end position="279"/>
    </location>
</feature>
<keyword evidence="1" id="KW-0805">Transcription regulation</keyword>
<dbReference type="GO" id="GO:0003700">
    <property type="term" value="F:DNA-binding transcription factor activity"/>
    <property type="evidence" value="ECO:0007669"/>
    <property type="project" value="InterPro"/>
</dbReference>
<accession>A0A1Y4L3X6</accession>
<dbReference type="RefSeq" id="WP_087374405.1">
    <property type="nucleotide sequence ID" value="NZ_NFKK01000021.1"/>
</dbReference>
<evidence type="ECO:0000256" key="3">
    <source>
        <dbReference type="ARBA" id="ARBA00023163"/>
    </source>
</evidence>
<dbReference type="Proteomes" id="UP000195897">
    <property type="component" value="Unassembled WGS sequence"/>
</dbReference>
<dbReference type="InterPro" id="IPR037923">
    <property type="entry name" value="HTH-like"/>
</dbReference>
<evidence type="ECO:0000313" key="6">
    <source>
        <dbReference type="Proteomes" id="UP000195897"/>
    </source>
</evidence>
<dbReference type="InterPro" id="IPR018060">
    <property type="entry name" value="HTH_AraC"/>
</dbReference>
<dbReference type="Gene3D" id="2.60.120.10">
    <property type="entry name" value="Jelly Rolls"/>
    <property type="match status" value="1"/>
</dbReference>
<dbReference type="InterPro" id="IPR003313">
    <property type="entry name" value="AraC-bd"/>
</dbReference>
<evidence type="ECO:0000256" key="2">
    <source>
        <dbReference type="ARBA" id="ARBA00023125"/>
    </source>
</evidence>
<keyword evidence="2" id="KW-0238">DNA-binding</keyword>
<dbReference type="PANTHER" id="PTHR43280:SF28">
    <property type="entry name" value="HTH-TYPE TRANSCRIPTIONAL ACTIVATOR RHAS"/>
    <property type="match status" value="1"/>
</dbReference>
<dbReference type="SUPFAM" id="SSF51215">
    <property type="entry name" value="Regulatory protein AraC"/>
    <property type="match status" value="1"/>
</dbReference>
<evidence type="ECO:0000256" key="1">
    <source>
        <dbReference type="ARBA" id="ARBA00023015"/>
    </source>
</evidence>
<keyword evidence="3" id="KW-0804">Transcription</keyword>
<dbReference type="InterPro" id="IPR014710">
    <property type="entry name" value="RmlC-like_jellyroll"/>
</dbReference>
<evidence type="ECO:0000259" key="4">
    <source>
        <dbReference type="PROSITE" id="PS01124"/>
    </source>
</evidence>
<dbReference type="Pfam" id="PF12833">
    <property type="entry name" value="HTH_18"/>
    <property type="match status" value="1"/>
</dbReference>
<dbReference type="PANTHER" id="PTHR43280">
    <property type="entry name" value="ARAC-FAMILY TRANSCRIPTIONAL REGULATOR"/>
    <property type="match status" value="1"/>
</dbReference>
<dbReference type="SMART" id="SM00342">
    <property type="entry name" value="HTH_ARAC"/>
    <property type="match status" value="1"/>
</dbReference>
<protein>
    <recommendedName>
        <fullName evidence="4">HTH araC/xylS-type domain-containing protein</fullName>
    </recommendedName>
</protein>
<evidence type="ECO:0000313" key="5">
    <source>
        <dbReference type="EMBL" id="OUP51495.1"/>
    </source>
</evidence>
<dbReference type="PROSITE" id="PS01124">
    <property type="entry name" value="HTH_ARAC_FAMILY_2"/>
    <property type="match status" value="1"/>
</dbReference>
<organism evidence="5 6">
    <name type="scientific">Butyricicoccus pullicaecorum</name>
    <dbReference type="NCBI Taxonomy" id="501571"/>
    <lineage>
        <taxon>Bacteria</taxon>
        <taxon>Bacillati</taxon>
        <taxon>Bacillota</taxon>
        <taxon>Clostridia</taxon>
        <taxon>Eubacteriales</taxon>
        <taxon>Butyricicoccaceae</taxon>
        <taxon>Butyricicoccus</taxon>
    </lineage>
</organism>
<dbReference type="Gene3D" id="1.10.10.60">
    <property type="entry name" value="Homeodomain-like"/>
    <property type="match status" value="2"/>
</dbReference>
<dbReference type="GO" id="GO:0043565">
    <property type="term" value="F:sequence-specific DNA binding"/>
    <property type="evidence" value="ECO:0007669"/>
    <property type="project" value="InterPro"/>
</dbReference>
<dbReference type="EMBL" id="NFKK01000021">
    <property type="protein sequence ID" value="OUP51495.1"/>
    <property type="molecule type" value="Genomic_DNA"/>
</dbReference>
<dbReference type="InterPro" id="IPR009057">
    <property type="entry name" value="Homeodomain-like_sf"/>
</dbReference>
<sequence length="282" mass="32585">MLCQNETGVLPGSELFFSTIGSTTRRLFYYINSCGHYYCERGYKIRRGSIENLLLMYIESGTMHVEYEGRSYDAHAGDIILMDCTLPQYYDTPDYVEFFWMHILGVNSFELCDHLTRARGVVHRTANNEKNAVMIRHLLSEYKNEQPFSDSDHSRILHAILCNLMPDAIPQENTPVDTPARQTAKFIESHLNEDLSLQRLSQIVNLSPSHLIRLFQQEFQHSPHEYVILARMNHAKYLLKTTSKPIKAIAREVGYRTESSFTNAFTEKVGISPRRFREVPLG</sequence>
<dbReference type="AlphaFoldDB" id="A0A1Y4L3X6"/>
<gene>
    <name evidence="5" type="ORF">B5F17_12790</name>
</gene>
<name>A0A1Y4L3X6_9FIRM</name>
<comment type="caution">
    <text evidence="5">The sequence shown here is derived from an EMBL/GenBank/DDBJ whole genome shotgun (WGS) entry which is preliminary data.</text>
</comment>
<proteinExistence type="predicted"/>